<dbReference type="OrthoDB" id="9796085at2"/>
<evidence type="ECO:0000256" key="1">
    <source>
        <dbReference type="ARBA" id="ARBA00002204"/>
    </source>
</evidence>
<organism evidence="10 11">
    <name type="scientific">Alteribacillus persepolensis</name>
    <dbReference type="NCBI Taxonomy" id="568899"/>
    <lineage>
        <taxon>Bacteria</taxon>
        <taxon>Bacillati</taxon>
        <taxon>Bacillota</taxon>
        <taxon>Bacilli</taxon>
        <taxon>Bacillales</taxon>
        <taxon>Bacillaceae</taxon>
        <taxon>Alteribacillus</taxon>
    </lineage>
</organism>
<keyword evidence="3 9" id="KW-0479">Metal-binding</keyword>
<feature type="binding site" evidence="9">
    <location>
        <position position="56"/>
    </location>
    <ligand>
        <name>Zn(2+)</name>
        <dbReference type="ChEBI" id="CHEBI:29105"/>
        <label>2</label>
    </ligand>
</feature>
<evidence type="ECO:0000256" key="4">
    <source>
        <dbReference type="ARBA" id="ARBA00022801"/>
    </source>
</evidence>
<dbReference type="PANTHER" id="PTHR31118:SF32">
    <property type="entry name" value="KYNURENINE FORMAMIDASE"/>
    <property type="match status" value="1"/>
</dbReference>
<comment type="pathway">
    <text evidence="8 9">Amino-acid degradation; L-tryptophan degradation via kynurenine pathway; L-kynurenine from L-tryptophan: step 2/2.</text>
</comment>
<evidence type="ECO:0000256" key="8">
    <source>
        <dbReference type="ARBA" id="ARBA00060547"/>
    </source>
</evidence>
<comment type="catalytic activity">
    <reaction evidence="7 9">
        <text>N-formyl-L-kynurenine + H2O = L-kynurenine + formate + H(+)</text>
        <dbReference type="Rhea" id="RHEA:13009"/>
        <dbReference type="ChEBI" id="CHEBI:15377"/>
        <dbReference type="ChEBI" id="CHEBI:15378"/>
        <dbReference type="ChEBI" id="CHEBI:15740"/>
        <dbReference type="ChEBI" id="CHEBI:57959"/>
        <dbReference type="ChEBI" id="CHEBI:58629"/>
        <dbReference type="EC" id="3.5.1.9"/>
    </reaction>
</comment>
<dbReference type="FunFam" id="3.50.30.50:FF:000001">
    <property type="entry name" value="Kynurenine formamidase"/>
    <property type="match status" value="1"/>
</dbReference>
<feature type="binding site" evidence="9">
    <location>
        <position position="56"/>
    </location>
    <ligand>
        <name>Zn(2+)</name>
        <dbReference type="ChEBI" id="CHEBI:29105"/>
        <label>1</label>
    </ligand>
</feature>
<proteinExistence type="inferred from homology"/>
<dbReference type="AlphaFoldDB" id="A0A1G8K4M7"/>
<dbReference type="GO" id="GO:0019441">
    <property type="term" value="P:L-tryptophan catabolic process to kynurenine"/>
    <property type="evidence" value="ECO:0007669"/>
    <property type="project" value="UniProtKB-UniRule"/>
</dbReference>
<dbReference type="EMBL" id="FNDK01000041">
    <property type="protein sequence ID" value="SDI38371.1"/>
    <property type="molecule type" value="Genomic_DNA"/>
</dbReference>
<keyword evidence="5 9" id="KW-0862">Zinc</keyword>
<comment type="cofactor">
    <cofactor evidence="9">
        <name>Zn(2+)</name>
        <dbReference type="ChEBI" id="CHEBI:29105"/>
    </cofactor>
    <text evidence="9">Binds 2 zinc ions per subunit.</text>
</comment>
<dbReference type="GO" id="GO:0004061">
    <property type="term" value="F:arylformamidase activity"/>
    <property type="evidence" value="ECO:0007669"/>
    <property type="project" value="UniProtKB-UniRule"/>
</dbReference>
<dbReference type="RefSeq" id="WP_091276835.1">
    <property type="nucleotide sequence ID" value="NZ_FNDK01000041.1"/>
</dbReference>
<feature type="binding site" evidence="9">
    <location>
        <position position="173"/>
    </location>
    <ligand>
        <name>Zn(2+)</name>
        <dbReference type="ChEBI" id="CHEBI:29105"/>
        <label>1</label>
    </ligand>
</feature>
<dbReference type="GO" id="GO:0008270">
    <property type="term" value="F:zinc ion binding"/>
    <property type="evidence" value="ECO:0007669"/>
    <property type="project" value="UniProtKB-UniRule"/>
</dbReference>
<dbReference type="HAMAP" id="MF_01969">
    <property type="entry name" value="KynB"/>
    <property type="match status" value="1"/>
</dbReference>
<protein>
    <recommendedName>
        <fullName evidence="9">Kynurenine formamidase</fullName>
        <shortName evidence="9">KFA</shortName>
        <shortName evidence="9">KFase</shortName>
        <ecNumber evidence="9">3.5.1.9</ecNumber>
    </recommendedName>
    <alternativeName>
        <fullName evidence="9">Arylformamidase</fullName>
    </alternativeName>
    <alternativeName>
        <fullName evidence="9">N-formylkynurenine formamidase</fullName>
        <shortName evidence="9">FKF</shortName>
    </alternativeName>
</protein>
<dbReference type="STRING" id="568899.SAMN05192534_14113"/>
<dbReference type="PANTHER" id="PTHR31118">
    <property type="entry name" value="CYCLASE-LIKE PROTEIN 2"/>
    <property type="match status" value="1"/>
</dbReference>
<dbReference type="InterPro" id="IPR037175">
    <property type="entry name" value="KFase_sf"/>
</dbReference>
<feature type="binding site" evidence="9">
    <location>
        <position position="173"/>
    </location>
    <ligand>
        <name>Zn(2+)</name>
        <dbReference type="ChEBI" id="CHEBI:29105"/>
        <label>2</label>
    </ligand>
</feature>
<gene>
    <name evidence="9" type="primary">kynB</name>
    <name evidence="10" type="ORF">SAMN05192534_14113</name>
</gene>
<evidence type="ECO:0000313" key="10">
    <source>
        <dbReference type="EMBL" id="SDI38371.1"/>
    </source>
</evidence>
<keyword evidence="6 9" id="KW-0823">Tryptophan catabolism</keyword>
<comment type="subunit">
    <text evidence="2 9">Homodimer.</text>
</comment>
<dbReference type="EC" id="3.5.1.9" evidence="9"/>
<name>A0A1G8K4M7_9BACI</name>
<accession>A0A1G8K4M7</accession>
<feature type="binding site" evidence="9">
    <location>
        <position position="54"/>
    </location>
    <ligand>
        <name>Zn(2+)</name>
        <dbReference type="ChEBI" id="CHEBI:29105"/>
        <label>1</label>
    </ligand>
</feature>
<evidence type="ECO:0000256" key="2">
    <source>
        <dbReference type="ARBA" id="ARBA00011738"/>
    </source>
</evidence>
<reference evidence="10 11" key="1">
    <citation type="submission" date="2016-10" db="EMBL/GenBank/DDBJ databases">
        <authorList>
            <person name="de Groot N.N."/>
        </authorList>
    </citation>
    <scope>NUCLEOTIDE SEQUENCE [LARGE SCALE GENOMIC DNA]</scope>
    <source>
        <strain evidence="10 11">DSM 21632</strain>
    </source>
</reference>
<comment type="function">
    <text evidence="1 9">Catalyzes the hydrolysis of N-formyl-L-kynurenine to L-kynurenine, the second step in the kynurenine pathway of tryptophan degradation.</text>
</comment>
<evidence type="ECO:0000256" key="7">
    <source>
        <dbReference type="ARBA" id="ARBA00048496"/>
    </source>
</evidence>
<dbReference type="UniPathway" id="UPA00333">
    <property type="reaction ID" value="UER00454"/>
</dbReference>
<dbReference type="GO" id="GO:0004328">
    <property type="term" value="F:formamidase activity"/>
    <property type="evidence" value="ECO:0007669"/>
    <property type="project" value="InterPro"/>
</dbReference>
<dbReference type="NCBIfam" id="TIGR03035">
    <property type="entry name" value="trp_arylform"/>
    <property type="match status" value="1"/>
</dbReference>
<evidence type="ECO:0000256" key="5">
    <source>
        <dbReference type="ARBA" id="ARBA00022833"/>
    </source>
</evidence>
<evidence type="ECO:0000256" key="3">
    <source>
        <dbReference type="ARBA" id="ARBA00022723"/>
    </source>
</evidence>
<evidence type="ECO:0000313" key="11">
    <source>
        <dbReference type="Proteomes" id="UP000199163"/>
    </source>
</evidence>
<feature type="binding site" evidence="9">
    <location>
        <position position="50"/>
    </location>
    <ligand>
        <name>Zn(2+)</name>
        <dbReference type="ChEBI" id="CHEBI:29105"/>
        <label>1</label>
    </ligand>
</feature>
<feature type="active site" description="Proton donor/acceptor" evidence="9">
    <location>
        <position position="60"/>
    </location>
</feature>
<dbReference type="InterPro" id="IPR007325">
    <property type="entry name" value="KFase/CYL"/>
</dbReference>
<feature type="binding site" evidence="9">
    <location>
        <position position="161"/>
    </location>
    <ligand>
        <name>Zn(2+)</name>
        <dbReference type="ChEBI" id="CHEBI:29105"/>
        <label>2</label>
    </ligand>
</feature>
<feature type="binding site" evidence="9">
    <location>
        <position position="20"/>
    </location>
    <ligand>
        <name>substrate</name>
    </ligand>
</feature>
<sequence length="210" mass="23514">MKNGKWIDISQPVHDNMAHWPEDIPFSYELSFTKKQTESVNIGRMTTSLHTGTHVDAPFHFLDNGEKMIDLDINHFIGPCLVADVTSLKTITREALENLHIYGAERLLLKTLTVSSPNIFPKSVPCLTVDAVDFLKESDIKLLGVDVPSVDPLDSKELLIHHQLYKHQINILENVKLDHIKPGKYELAALPLPLEEGDGSPVRAAIRVPD</sequence>
<comment type="similarity">
    <text evidence="9">Belongs to the Cyclase 1 superfamily. KynB family.</text>
</comment>
<keyword evidence="4 9" id="KW-0378">Hydrolase</keyword>
<dbReference type="Pfam" id="PF04199">
    <property type="entry name" value="Cyclase"/>
    <property type="match status" value="1"/>
</dbReference>
<evidence type="ECO:0000256" key="9">
    <source>
        <dbReference type="HAMAP-Rule" id="MF_01969"/>
    </source>
</evidence>
<dbReference type="Gene3D" id="3.50.30.50">
    <property type="entry name" value="Putative cyclase"/>
    <property type="match status" value="1"/>
</dbReference>
<evidence type="ECO:0000256" key="6">
    <source>
        <dbReference type="ARBA" id="ARBA00023079"/>
    </source>
</evidence>
<dbReference type="Proteomes" id="UP000199163">
    <property type="component" value="Unassembled WGS sequence"/>
</dbReference>
<dbReference type="InterPro" id="IPR017484">
    <property type="entry name" value="Kynurenine_formamidase_bac"/>
</dbReference>
<keyword evidence="11" id="KW-1185">Reference proteome</keyword>
<dbReference type="SUPFAM" id="SSF102198">
    <property type="entry name" value="Putative cyclase"/>
    <property type="match status" value="1"/>
</dbReference>